<feature type="transmembrane region" description="Helical" evidence="1">
    <location>
        <begin position="17"/>
        <end position="37"/>
    </location>
</feature>
<dbReference type="GeneID" id="29920475"/>
<accession>V4HS66</accession>
<comment type="caution">
    <text evidence="2">The sequence shown here is derived from an EMBL/GenBank/DDBJ whole genome shotgun (WGS) entry which is preliminary data.</text>
</comment>
<keyword evidence="1" id="KW-0812">Transmembrane</keyword>
<sequence>MNNFFKQQLLKDNEDKWLLLGLTFSLVLIAWFQFIAYDMKEVVPRGQQWSDLIVNISMSYIAGWIIYIVSVFIPKIEKWRKAKKIVYPFLNQVITTIDVSILNSVLYPNEQYRPIPKVSTMSSEELRRCFDFEILNKPIKGFHAVFYTYGFKPETRLDELILSTITPLENVLNELKAYYDMLSYDEVKLLTEIEKSRYLLFVGGTLRAQNKLVFDVDMFIELFESVRSLELLISHPEEHT</sequence>
<gene>
    <name evidence="2" type="ORF">PL2TA16_02879</name>
</gene>
<organism evidence="2 3">
    <name type="scientific">Pseudoalteromonas luteoviolacea (strain 2ta16)</name>
    <dbReference type="NCBI Taxonomy" id="1353533"/>
    <lineage>
        <taxon>Bacteria</taxon>
        <taxon>Pseudomonadati</taxon>
        <taxon>Pseudomonadota</taxon>
        <taxon>Gammaproteobacteria</taxon>
        <taxon>Alteromonadales</taxon>
        <taxon>Pseudoalteromonadaceae</taxon>
        <taxon>Pseudoalteromonas</taxon>
    </lineage>
</organism>
<keyword evidence="1" id="KW-0472">Membrane</keyword>
<name>V4HS66_PSEL2</name>
<keyword evidence="1" id="KW-1133">Transmembrane helix</keyword>
<reference evidence="2 3" key="1">
    <citation type="submission" date="2013-07" db="EMBL/GenBank/DDBJ databases">
        <title>Draft genome sequence of Pseudoalteromonas luteoviolacea 2ta16.</title>
        <authorList>
            <person name="Allen E.E."/>
            <person name="Azam F."/>
            <person name="Podell S."/>
        </authorList>
    </citation>
    <scope>NUCLEOTIDE SEQUENCE [LARGE SCALE GENOMIC DNA]</scope>
    <source>
        <strain evidence="2 3">2ta16</strain>
    </source>
</reference>
<evidence type="ECO:0000313" key="3">
    <source>
        <dbReference type="Proteomes" id="UP000017820"/>
    </source>
</evidence>
<dbReference type="Proteomes" id="UP000017820">
    <property type="component" value="Unassembled WGS sequence"/>
</dbReference>
<dbReference type="RefSeq" id="WP_023398760.1">
    <property type="nucleotide sequence ID" value="NZ_AUSV01000032.1"/>
</dbReference>
<dbReference type="AlphaFoldDB" id="V4HS66"/>
<evidence type="ECO:0000313" key="2">
    <source>
        <dbReference type="EMBL" id="ESP93675.1"/>
    </source>
</evidence>
<proteinExistence type="predicted"/>
<feature type="transmembrane region" description="Helical" evidence="1">
    <location>
        <begin position="52"/>
        <end position="73"/>
    </location>
</feature>
<evidence type="ECO:0000256" key="1">
    <source>
        <dbReference type="SAM" id="Phobius"/>
    </source>
</evidence>
<protein>
    <submittedName>
        <fullName evidence="2">Uncharacterized protein</fullName>
    </submittedName>
</protein>
<dbReference type="PATRIC" id="fig|1353533.3.peg.1827"/>
<dbReference type="EMBL" id="AUSV01000032">
    <property type="protein sequence ID" value="ESP93675.1"/>
    <property type="molecule type" value="Genomic_DNA"/>
</dbReference>